<evidence type="ECO:0000313" key="3">
    <source>
        <dbReference type="EMBL" id="ORD93848.1"/>
    </source>
</evidence>
<organism evidence="3 4">
    <name type="scientific">Enterospora canceri</name>
    <dbReference type="NCBI Taxonomy" id="1081671"/>
    <lineage>
        <taxon>Eukaryota</taxon>
        <taxon>Fungi</taxon>
        <taxon>Fungi incertae sedis</taxon>
        <taxon>Microsporidia</taxon>
        <taxon>Enterocytozoonidae</taxon>
        <taxon>Enterospora</taxon>
    </lineage>
</organism>
<protein>
    <submittedName>
        <fullName evidence="3">Uncharacterized protein</fullName>
    </submittedName>
</protein>
<gene>
    <name evidence="3" type="ORF">ECANGB1_1458</name>
</gene>
<dbReference type="EMBL" id="LWDP01000043">
    <property type="protein sequence ID" value="ORD93848.1"/>
    <property type="molecule type" value="Genomic_DNA"/>
</dbReference>
<comment type="caution">
    <text evidence="3">The sequence shown here is derived from an EMBL/GenBank/DDBJ whole genome shotgun (WGS) entry which is preliminary data.</text>
</comment>
<evidence type="ECO:0000256" key="2">
    <source>
        <dbReference type="SAM" id="SignalP"/>
    </source>
</evidence>
<reference evidence="3 4" key="1">
    <citation type="journal article" date="2017" name="Environ. Microbiol.">
        <title>Decay of the glycolytic pathway and adaptation to intranuclear parasitism within Enterocytozoonidae microsporidia.</title>
        <authorList>
            <person name="Wiredu Boakye D."/>
            <person name="Jaroenlak P."/>
            <person name="Prachumwat A."/>
            <person name="Williams T.A."/>
            <person name="Bateman K.S."/>
            <person name="Itsathitphaisarn O."/>
            <person name="Sritunyalucksana K."/>
            <person name="Paszkiewicz K.H."/>
            <person name="Moore K.A."/>
            <person name="Stentiford G.D."/>
            <person name="Williams B.A."/>
        </authorList>
    </citation>
    <scope>NUCLEOTIDE SEQUENCE [LARGE SCALE GENOMIC DNA]</scope>
    <source>
        <strain evidence="3 4">GB1</strain>
    </source>
</reference>
<accession>A0A1Y1S602</accession>
<name>A0A1Y1S602_9MICR</name>
<evidence type="ECO:0000256" key="1">
    <source>
        <dbReference type="SAM" id="MobiDB-lite"/>
    </source>
</evidence>
<feature type="compositionally biased region" description="Acidic residues" evidence="1">
    <location>
        <begin position="78"/>
        <end position="87"/>
    </location>
</feature>
<feature type="compositionally biased region" description="Basic and acidic residues" evidence="1">
    <location>
        <begin position="105"/>
        <end position="127"/>
    </location>
</feature>
<dbReference type="Proteomes" id="UP000192639">
    <property type="component" value="Unassembled WGS sequence"/>
</dbReference>
<feature type="signal peptide" evidence="2">
    <location>
        <begin position="1"/>
        <end position="16"/>
    </location>
</feature>
<feature type="compositionally biased region" description="Polar residues" evidence="1">
    <location>
        <begin position="91"/>
        <end position="102"/>
    </location>
</feature>
<feature type="region of interest" description="Disordered" evidence="1">
    <location>
        <begin position="73"/>
        <end position="127"/>
    </location>
</feature>
<feature type="chain" id="PRO_5011965560" evidence="2">
    <location>
        <begin position="17"/>
        <end position="127"/>
    </location>
</feature>
<dbReference type="VEuPathDB" id="MicrosporidiaDB:ECANGB1_1458"/>
<proteinExistence type="predicted"/>
<dbReference type="AlphaFoldDB" id="A0A1Y1S602"/>
<keyword evidence="4" id="KW-1185">Reference proteome</keyword>
<evidence type="ECO:0000313" key="4">
    <source>
        <dbReference type="Proteomes" id="UP000192639"/>
    </source>
</evidence>
<keyword evidence="2" id="KW-0732">Signal</keyword>
<sequence>MQISFILNMMISVILSAAYTDSFSLYCEECGKDNSHTTKRTCSTCQLAINSCRACFHLNKACLNCVIKSQNVSNTKADEEEEEEEDMECSRLTSVEPENNQGIKRPFEDDSSDEQHKRTRCEQPMDD</sequence>